<name>A0A0E3UU39_9FUSO</name>
<sequence length="118" mass="14490">MEKREKIIYLWFSMWLKREDLGIEDIFTNNVIYIESWGPKYKDCKSVKKWFNEWNMKGEVILWDILQFFHKGDQTVVEWKFKCVYDNVVSEFDGMSLIYWTEDNKIKFLKEFGCESKN</sequence>
<dbReference type="EMBL" id="CP011280">
    <property type="protein sequence ID" value="AKC95874.1"/>
    <property type="molecule type" value="Genomic_DNA"/>
</dbReference>
<gene>
    <name evidence="1" type="ORF">VC03_05190</name>
</gene>
<organism evidence="1 2">
    <name type="scientific">Sneathia vaginalis</name>
    <dbReference type="NCBI Taxonomy" id="187101"/>
    <lineage>
        <taxon>Bacteria</taxon>
        <taxon>Fusobacteriati</taxon>
        <taxon>Fusobacteriota</taxon>
        <taxon>Fusobacteriia</taxon>
        <taxon>Fusobacteriales</taxon>
        <taxon>Leptotrichiaceae</taxon>
        <taxon>Sneathia</taxon>
    </lineage>
</organism>
<dbReference type="KEGG" id="sns:VC03_05190"/>
<dbReference type="SUPFAM" id="SSF54427">
    <property type="entry name" value="NTF2-like"/>
    <property type="match status" value="1"/>
</dbReference>
<dbReference type="STRING" id="187101.VC03_05190"/>
<evidence type="ECO:0000313" key="1">
    <source>
        <dbReference type="EMBL" id="AKC95874.1"/>
    </source>
</evidence>
<dbReference type="HOGENOM" id="CLU_123773_0_0_0"/>
<reference evidence="1 2" key="1">
    <citation type="journal article" date="2012" name="BMC Genomics">
        <title>Genomic sequence analysis and characterization of Sneathia amnii sp. nov.</title>
        <authorList>
            <consortium name="Vaginal Microbiome Consortium (additional members)"/>
            <person name="Harwich M.D.Jr."/>
            <person name="Serrano M.G."/>
            <person name="Fettweis J.M."/>
            <person name="Alves J.M."/>
            <person name="Reimers M.A."/>
            <person name="Buck G.A."/>
            <person name="Jefferson K.K."/>
        </authorList>
    </citation>
    <scope>NUCLEOTIDE SEQUENCE [LARGE SCALE GENOMIC DNA]</scope>
    <source>
        <strain evidence="1 2">SN35</strain>
    </source>
</reference>
<dbReference type="RefSeq" id="WP_046328978.1">
    <property type="nucleotide sequence ID" value="NZ_CP011280.1"/>
</dbReference>
<dbReference type="Gene3D" id="3.10.450.50">
    <property type="match status" value="1"/>
</dbReference>
<proteinExistence type="predicted"/>
<accession>A0A0E3UU39</accession>
<keyword evidence="2" id="KW-1185">Reference proteome</keyword>
<dbReference type="OrthoDB" id="4203328at2"/>
<dbReference type="AlphaFoldDB" id="A0A0E3UU39"/>
<evidence type="ECO:0000313" key="2">
    <source>
        <dbReference type="Proteomes" id="UP000033103"/>
    </source>
</evidence>
<dbReference type="Proteomes" id="UP000033103">
    <property type="component" value="Chromosome"/>
</dbReference>
<dbReference type="InterPro" id="IPR032710">
    <property type="entry name" value="NTF2-like_dom_sf"/>
</dbReference>
<protein>
    <submittedName>
        <fullName evidence="1">Conjugal transfer protein</fullName>
    </submittedName>
</protein>
<dbReference type="PATRIC" id="fig|1069640.6.peg.1027"/>